<evidence type="ECO:0000256" key="1">
    <source>
        <dbReference type="ARBA" id="ARBA00004651"/>
    </source>
</evidence>
<evidence type="ECO:0000256" key="5">
    <source>
        <dbReference type="ARBA" id="ARBA00022989"/>
    </source>
</evidence>
<feature type="transmembrane region" description="Helical" evidence="7">
    <location>
        <begin position="45"/>
        <end position="68"/>
    </location>
</feature>
<proteinExistence type="inferred from homology"/>
<evidence type="ECO:0000256" key="6">
    <source>
        <dbReference type="ARBA" id="ARBA00023136"/>
    </source>
</evidence>
<dbReference type="PANTHER" id="PTHR43141:SF4">
    <property type="entry name" value="CYTOCHROME BD2 SUBUNIT II"/>
    <property type="match status" value="1"/>
</dbReference>
<evidence type="ECO:0000256" key="2">
    <source>
        <dbReference type="ARBA" id="ARBA00007543"/>
    </source>
</evidence>
<dbReference type="Proteomes" id="UP001500879">
    <property type="component" value="Unassembled WGS sequence"/>
</dbReference>
<dbReference type="Pfam" id="PF02322">
    <property type="entry name" value="Cyt_bd_oxida_II"/>
    <property type="match status" value="1"/>
</dbReference>
<feature type="transmembrane region" description="Helical" evidence="7">
    <location>
        <begin position="249"/>
        <end position="274"/>
    </location>
</feature>
<keyword evidence="9" id="KW-1185">Reference proteome</keyword>
<feature type="transmembrane region" description="Helical" evidence="7">
    <location>
        <begin position="80"/>
        <end position="99"/>
    </location>
</feature>
<feature type="transmembrane region" description="Helical" evidence="7">
    <location>
        <begin position="197"/>
        <end position="215"/>
    </location>
</feature>
<feature type="transmembrane region" description="Helical" evidence="7">
    <location>
        <begin position="221"/>
        <end position="237"/>
    </location>
</feature>
<accession>A0ABN0YTZ7</accession>
<evidence type="ECO:0000313" key="8">
    <source>
        <dbReference type="EMBL" id="GAA0410762.1"/>
    </source>
</evidence>
<gene>
    <name evidence="8" type="ORF">GCM10010357_34750</name>
</gene>
<feature type="transmembrane region" description="Helical" evidence="7">
    <location>
        <begin position="6"/>
        <end position="33"/>
    </location>
</feature>
<evidence type="ECO:0000313" key="9">
    <source>
        <dbReference type="Proteomes" id="UP001500879"/>
    </source>
</evidence>
<keyword evidence="6 7" id="KW-0472">Membrane</keyword>
<dbReference type="RefSeq" id="WP_344025170.1">
    <property type="nucleotide sequence ID" value="NZ_BAAABX010000041.1"/>
</dbReference>
<organism evidence="8 9">
    <name type="scientific">Streptomyces luteireticuli</name>
    <dbReference type="NCBI Taxonomy" id="173858"/>
    <lineage>
        <taxon>Bacteria</taxon>
        <taxon>Bacillati</taxon>
        <taxon>Actinomycetota</taxon>
        <taxon>Actinomycetes</taxon>
        <taxon>Kitasatosporales</taxon>
        <taxon>Streptomycetaceae</taxon>
        <taxon>Streptomyces</taxon>
    </lineage>
</organism>
<feature type="transmembrane region" description="Helical" evidence="7">
    <location>
        <begin position="153"/>
        <end position="176"/>
    </location>
</feature>
<keyword evidence="5 7" id="KW-1133">Transmembrane helix</keyword>
<dbReference type="PANTHER" id="PTHR43141">
    <property type="entry name" value="CYTOCHROME BD2 SUBUNIT II"/>
    <property type="match status" value="1"/>
</dbReference>
<sequence length="331" mass="34512">MDVFWYALVGLLLTGYLVLESIDFGVGMLIPLADTEAGRVRLRRTIVPLFLVNEVWLVAFGGLLFGALPLLEGELLHAQRTPVVVLLCAWFLRDAALWFRHASPGTAWRRAWDAVLPVTSLVLAAGWGIVLATLVRGLSTGDNGRADATAGDIFHPFSLLCAALVVVAGLRQGALFAGRGLPEGDALRARLDRTAKVLTPVLAGLLLVTAAVGAAVTDSPVTVGVVTAVAAVCVYASHLARGAGRTVPALLLGGVPLLALPVMVGFAHGSTVLATRSGAGDLALSRAIADDASLTLLSATVLPTLVAVALGQVWIWREFGRPAVRPAFTEA</sequence>
<evidence type="ECO:0000256" key="4">
    <source>
        <dbReference type="ARBA" id="ARBA00022692"/>
    </source>
</evidence>
<comment type="subcellular location">
    <subcellularLocation>
        <location evidence="1">Cell membrane</location>
        <topology evidence="1">Multi-pass membrane protein</topology>
    </subcellularLocation>
</comment>
<comment type="similarity">
    <text evidence="2">Belongs to the cytochrome ubiquinol oxidase subunit 2 family.</text>
</comment>
<keyword evidence="4 7" id="KW-0812">Transmembrane</keyword>
<feature type="transmembrane region" description="Helical" evidence="7">
    <location>
        <begin position="111"/>
        <end position="133"/>
    </location>
</feature>
<keyword evidence="3" id="KW-1003">Cell membrane</keyword>
<feature type="transmembrane region" description="Helical" evidence="7">
    <location>
        <begin position="294"/>
        <end position="316"/>
    </location>
</feature>
<evidence type="ECO:0000256" key="7">
    <source>
        <dbReference type="SAM" id="Phobius"/>
    </source>
</evidence>
<protein>
    <submittedName>
        <fullName evidence="8">Cytochrome d ubiquinol oxidase subunit II</fullName>
    </submittedName>
</protein>
<dbReference type="EMBL" id="BAAABX010000041">
    <property type="protein sequence ID" value="GAA0410762.1"/>
    <property type="molecule type" value="Genomic_DNA"/>
</dbReference>
<name>A0ABN0YTZ7_9ACTN</name>
<reference evidence="8 9" key="1">
    <citation type="journal article" date="2019" name="Int. J. Syst. Evol. Microbiol.">
        <title>The Global Catalogue of Microorganisms (GCM) 10K type strain sequencing project: providing services to taxonomists for standard genome sequencing and annotation.</title>
        <authorList>
            <consortium name="The Broad Institute Genomics Platform"/>
            <consortium name="The Broad Institute Genome Sequencing Center for Infectious Disease"/>
            <person name="Wu L."/>
            <person name="Ma J."/>
        </authorList>
    </citation>
    <scope>NUCLEOTIDE SEQUENCE [LARGE SCALE GENOMIC DNA]</scope>
    <source>
        <strain evidence="8 9">JCM 4788</strain>
    </source>
</reference>
<evidence type="ECO:0000256" key="3">
    <source>
        <dbReference type="ARBA" id="ARBA00022475"/>
    </source>
</evidence>
<dbReference type="InterPro" id="IPR003317">
    <property type="entry name" value="Cyt-d_oxidase_su2"/>
</dbReference>
<comment type="caution">
    <text evidence="8">The sequence shown here is derived from an EMBL/GenBank/DDBJ whole genome shotgun (WGS) entry which is preliminary data.</text>
</comment>